<dbReference type="InterPro" id="IPR010684">
    <property type="entry name" value="RNA_pol_II_trans_fac_SIII_A"/>
</dbReference>
<dbReference type="Gene3D" id="6.10.250.3180">
    <property type="match status" value="1"/>
</dbReference>
<dbReference type="GO" id="GO:0070449">
    <property type="term" value="C:elongin complex"/>
    <property type="evidence" value="ECO:0007669"/>
    <property type="project" value="InterPro"/>
</dbReference>
<organism evidence="2 3">
    <name type="scientific">Hydnum rufescens UP504</name>
    <dbReference type="NCBI Taxonomy" id="1448309"/>
    <lineage>
        <taxon>Eukaryota</taxon>
        <taxon>Fungi</taxon>
        <taxon>Dikarya</taxon>
        <taxon>Basidiomycota</taxon>
        <taxon>Agaricomycotina</taxon>
        <taxon>Agaricomycetes</taxon>
        <taxon>Cantharellales</taxon>
        <taxon>Hydnaceae</taxon>
        <taxon>Hydnum</taxon>
    </lineage>
</organism>
<proteinExistence type="predicted"/>
<dbReference type="OrthoDB" id="21513at2759"/>
<gene>
    <name evidence="2" type="ORF">BS47DRAFT_871762</name>
</gene>
<feature type="region of interest" description="Disordered" evidence="1">
    <location>
        <begin position="212"/>
        <end position="272"/>
    </location>
</feature>
<dbReference type="Proteomes" id="UP000886523">
    <property type="component" value="Unassembled WGS sequence"/>
</dbReference>
<evidence type="ECO:0008006" key="4">
    <source>
        <dbReference type="Google" id="ProtNLM"/>
    </source>
</evidence>
<dbReference type="EMBL" id="MU128960">
    <property type="protein sequence ID" value="KAF9514461.1"/>
    <property type="molecule type" value="Genomic_DNA"/>
</dbReference>
<evidence type="ECO:0000313" key="2">
    <source>
        <dbReference type="EMBL" id="KAF9514461.1"/>
    </source>
</evidence>
<dbReference type="AlphaFoldDB" id="A0A9P6DTM4"/>
<sequence>MPVRSLSELALRSILLHLDGLNSLGTIPYRLAKPILMQCQPEQLMEIERNSPHLKVDDQEIWEELCVKRFDIQRDKEGYPTPKSWRKYYHVALAREKQLEEEAGLRIRSKYQALEAQKQERRLVFTAANVPPMKRARTNGWGKNPAPKTLYEKARSETMRKAGLFAAAKPFPPGPSRTATSPPAGTNIIPTLRRPPAGTSQINLTKPMHIPRAPSEKSIFSPSSPTSPISIKLSETKQAGSPPRPIPHVPPANALFIPKHKSLSQLPSRVRS</sequence>
<accession>A0A9P6DTM4</accession>
<reference evidence="2" key="1">
    <citation type="journal article" date="2020" name="Nat. Commun.">
        <title>Large-scale genome sequencing of mycorrhizal fungi provides insights into the early evolution of symbiotic traits.</title>
        <authorList>
            <person name="Miyauchi S."/>
            <person name="Kiss E."/>
            <person name="Kuo A."/>
            <person name="Drula E."/>
            <person name="Kohler A."/>
            <person name="Sanchez-Garcia M."/>
            <person name="Morin E."/>
            <person name="Andreopoulos B."/>
            <person name="Barry K.W."/>
            <person name="Bonito G."/>
            <person name="Buee M."/>
            <person name="Carver A."/>
            <person name="Chen C."/>
            <person name="Cichocki N."/>
            <person name="Clum A."/>
            <person name="Culley D."/>
            <person name="Crous P.W."/>
            <person name="Fauchery L."/>
            <person name="Girlanda M."/>
            <person name="Hayes R.D."/>
            <person name="Keri Z."/>
            <person name="LaButti K."/>
            <person name="Lipzen A."/>
            <person name="Lombard V."/>
            <person name="Magnuson J."/>
            <person name="Maillard F."/>
            <person name="Murat C."/>
            <person name="Nolan M."/>
            <person name="Ohm R.A."/>
            <person name="Pangilinan J."/>
            <person name="Pereira M.F."/>
            <person name="Perotto S."/>
            <person name="Peter M."/>
            <person name="Pfister S."/>
            <person name="Riley R."/>
            <person name="Sitrit Y."/>
            <person name="Stielow J.B."/>
            <person name="Szollosi G."/>
            <person name="Zifcakova L."/>
            <person name="Stursova M."/>
            <person name="Spatafora J.W."/>
            <person name="Tedersoo L."/>
            <person name="Vaario L.M."/>
            <person name="Yamada A."/>
            <person name="Yan M."/>
            <person name="Wang P."/>
            <person name="Xu J."/>
            <person name="Bruns T."/>
            <person name="Baldrian P."/>
            <person name="Vilgalys R."/>
            <person name="Dunand C."/>
            <person name="Henrissat B."/>
            <person name="Grigoriev I.V."/>
            <person name="Hibbett D."/>
            <person name="Nagy L.G."/>
            <person name="Martin F.M."/>
        </authorList>
    </citation>
    <scope>NUCLEOTIDE SEQUENCE</scope>
    <source>
        <strain evidence="2">UP504</strain>
    </source>
</reference>
<dbReference type="Pfam" id="PF06881">
    <property type="entry name" value="Elongin_A"/>
    <property type="match status" value="1"/>
</dbReference>
<dbReference type="PANTHER" id="PTHR15141">
    <property type="entry name" value="TRANSCRIPTION ELONGATION FACTOR B POLYPEPTIDE 3"/>
    <property type="match status" value="1"/>
</dbReference>
<keyword evidence="3" id="KW-1185">Reference proteome</keyword>
<protein>
    <recommendedName>
        <fullName evidence="4">Elongin-A</fullName>
    </recommendedName>
</protein>
<evidence type="ECO:0000256" key="1">
    <source>
        <dbReference type="SAM" id="MobiDB-lite"/>
    </source>
</evidence>
<name>A0A9P6DTM4_9AGAM</name>
<dbReference type="InterPro" id="IPR051870">
    <property type="entry name" value="Elongin-A_domain"/>
</dbReference>
<feature type="region of interest" description="Disordered" evidence="1">
    <location>
        <begin position="167"/>
        <end position="198"/>
    </location>
</feature>
<comment type="caution">
    <text evidence="2">The sequence shown here is derived from an EMBL/GenBank/DDBJ whole genome shotgun (WGS) entry which is preliminary data.</text>
</comment>
<dbReference type="GO" id="GO:0006368">
    <property type="term" value="P:transcription elongation by RNA polymerase II"/>
    <property type="evidence" value="ECO:0007669"/>
    <property type="project" value="InterPro"/>
</dbReference>
<feature type="compositionally biased region" description="Low complexity" evidence="1">
    <location>
        <begin position="216"/>
        <end position="233"/>
    </location>
</feature>
<dbReference type="PANTHER" id="PTHR15141:SF76">
    <property type="entry name" value="TRANSCRIPTION ELONGATION FACTOR B POLYPEPTIDE 3"/>
    <property type="match status" value="1"/>
</dbReference>
<feature type="compositionally biased region" description="Polar residues" evidence="1">
    <location>
        <begin position="263"/>
        <end position="272"/>
    </location>
</feature>
<evidence type="ECO:0000313" key="3">
    <source>
        <dbReference type="Proteomes" id="UP000886523"/>
    </source>
</evidence>